<reference evidence="1 2" key="1">
    <citation type="submission" date="2019-06" db="EMBL/GenBank/DDBJ databases">
        <title>Sequencing the genomes of 1000 actinobacteria strains.</title>
        <authorList>
            <person name="Klenk H.-P."/>
        </authorList>
    </citation>
    <scope>NUCLEOTIDE SEQUENCE [LARGE SCALE GENOMIC DNA]</scope>
    <source>
        <strain evidence="1 2">DSM 20169</strain>
    </source>
</reference>
<dbReference type="SUPFAM" id="SSF160631">
    <property type="entry name" value="SMI1/KNR4-like"/>
    <property type="match status" value="1"/>
</dbReference>
<accession>A0A543BA25</accession>
<dbReference type="EMBL" id="VFOX01000002">
    <property type="protein sequence ID" value="TQL81695.1"/>
    <property type="molecule type" value="Genomic_DNA"/>
</dbReference>
<comment type="caution">
    <text evidence="1">The sequence shown here is derived from an EMBL/GenBank/DDBJ whole genome shotgun (WGS) entry which is preliminary data.</text>
</comment>
<keyword evidence="2" id="KW-1185">Reference proteome</keyword>
<evidence type="ECO:0000313" key="1">
    <source>
        <dbReference type="EMBL" id="TQL81695.1"/>
    </source>
</evidence>
<proteinExistence type="predicted"/>
<protein>
    <submittedName>
        <fullName evidence="1">Uncharacterized protein</fullName>
    </submittedName>
</protein>
<gene>
    <name evidence="1" type="ORF">FB560_3170</name>
</gene>
<evidence type="ECO:0000313" key="2">
    <source>
        <dbReference type="Proteomes" id="UP000317209"/>
    </source>
</evidence>
<dbReference type="Proteomes" id="UP000317209">
    <property type="component" value="Unassembled WGS sequence"/>
</dbReference>
<organism evidence="1 2">
    <name type="scientific">Microbacterium saperdae</name>
    <dbReference type="NCBI Taxonomy" id="69368"/>
    <lineage>
        <taxon>Bacteria</taxon>
        <taxon>Bacillati</taxon>
        <taxon>Actinomycetota</taxon>
        <taxon>Actinomycetes</taxon>
        <taxon>Micrococcales</taxon>
        <taxon>Microbacteriaceae</taxon>
        <taxon>Microbacterium</taxon>
    </lineage>
</organism>
<sequence>MPHQPFADLRVSGRPSLSHVDLVELDGLRFSDGLGFPPSYRGYIRHAGWARLVGLWLIYPPVLAGWADGLSGRGGALTRRFREAYEDGRVEEFDWMVEPDGSWELVASLEVFGWSENGDYLLWDTSSRTPDGEFPVWVSWGGDGLHRAGADLREALLMICGRVEGWTSASRDELHPLEPSPL</sequence>
<dbReference type="AlphaFoldDB" id="A0A543BA25"/>
<dbReference type="InterPro" id="IPR037883">
    <property type="entry name" value="Knr4/Smi1-like_sf"/>
</dbReference>
<name>A0A543BA25_9MICO</name>